<name>G0MD71_CAEBE</name>
<sequence>MNGTPLFTIKEKGMEKTSYCFLLVAVFRKFDFENRFLGKINLISCVKLPETPFLVHKLLKSKVSQTKNFNFQIRILIFRCFTSTKELFSENVTEKIQKNLVPEMRDQKETLMTNAEVSKQKVESRIWKVLWEEVKSTDV</sequence>
<dbReference type="InParanoid" id="G0MD71"/>
<proteinExistence type="predicted"/>
<reference evidence="2" key="1">
    <citation type="submission" date="2011-07" db="EMBL/GenBank/DDBJ databases">
        <authorList>
            <consortium name="Caenorhabditis brenneri Sequencing and Analysis Consortium"/>
            <person name="Wilson R.K."/>
        </authorList>
    </citation>
    <scope>NUCLEOTIDE SEQUENCE [LARGE SCALE GENOMIC DNA]</scope>
    <source>
        <strain evidence="2">PB2801</strain>
    </source>
</reference>
<dbReference type="Proteomes" id="UP000008068">
    <property type="component" value="Unassembled WGS sequence"/>
</dbReference>
<accession>G0MD71</accession>
<evidence type="ECO:0000313" key="2">
    <source>
        <dbReference type="Proteomes" id="UP000008068"/>
    </source>
</evidence>
<dbReference type="EMBL" id="GL379790">
    <property type="protein sequence ID" value="EGT49499.1"/>
    <property type="molecule type" value="Genomic_DNA"/>
</dbReference>
<dbReference type="HOGENOM" id="CLU_1846896_0_0_1"/>
<keyword evidence="2" id="KW-1185">Reference proteome</keyword>
<protein>
    <submittedName>
        <fullName evidence="1">Uncharacterized protein</fullName>
    </submittedName>
</protein>
<gene>
    <name evidence="1" type="ORF">CAEBREN_00405</name>
</gene>
<organism evidence="2">
    <name type="scientific">Caenorhabditis brenneri</name>
    <name type="common">Nematode worm</name>
    <dbReference type="NCBI Taxonomy" id="135651"/>
    <lineage>
        <taxon>Eukaryota</taxon>
        <taxon>Metazoa</taxon>
        <taxon>Ecdysozoa</taxon>
        <taxon>Nematoda</taxon>
        <taxon>Chromadorea</taxon>
        <taxon>Rhabditida</taxon>
        <taxon>Rhabditina</taxon>
        <taxon>Rhabditomorpha</taxon>
        <taxon>Rhabditoidea</taxon>
        <taxon>Rhabditidae</taxon>
        <taxon>Peloderinae</taxon>
        <taxon>Caenorhabditis</taxon>
    </lineage>
</organism>
<dbReference type="AlphaFoldDB" id="G0MD71"/>
<evidence type="ECO:0000313" key="1">
    <source>
        <dbReference type="EMBL" id="EGT49499.1"/>
    </source>
</evidence>